<organism evidence="2 4">
    <name type="scientific">Bacteroides thetaiotaomicron</name>
    <dbReference type="NCBI Taxonomy" id="818"/>
    <lineage>
        <taxon>Bacteria</taxon>
        <taxon>Pseudomonadati</taxon>
        <taxon>Bacteroidota</taxon>
        <taxon>Bacteroidia</taxon>
        <taxon>Bacteroidales</taxon>
        <taxon>Bacteroidaceae</taxon>
        <taxon>Bacteroides</taxon>
    </lineage>
</organism>
<dbReference type="CDD" id="cd03801">
    <property type="entry name" value="GT4_PimA-like"/>
    <property type="match status" value="1"/>
</dbReference>
<evidence type="ECO:0000259" key="1">
    <source>
        <dbReference type="Pfam" id="PF00534"/>
    </source>
</evidence>
<dbReference type="SUPFAM" id="SSF53756">
    <property type="entry name" value="UDP-Glycosyltransferase/glycogen phosphorylase"/>
    <property type="match status" value="1"/>
</dbReference>
<proteinExistence type="predicted"/>
<dbReference type="Proteomes" id="UP001156216">
    <property type="component" value="Chromosome"/>
</dbReference>
<dbReference type="Pfam" id="PF00534">
    <property type="entry name" value="Glycos_transf_1"/>
    <property type="match status" value="1"/>
</dbReference>
<feature type="domain" description="Glycosyl transferase family 1" evidence="1">
    <location>
        <begin position="168"/>
        <end position="320"/>
    </location>
</feature>
<reference evidence="2 4" key="1">
    <citation type="submission" date="2020-02" db="EMBL/GenBank/DDBJ databases">
        <title>Whole-genome sequencing and comparative analysis of the genomes of Bacteroides thetaiotaomicron and Escherichia coli isolated from a healthy resident in Vietnam.</title>
        <authorList>
            <person name="Mohsin M."/>
            <person name="Tanaka K."/>
            <person name="Kawahara R."/>
            <person name="Kondo S."/>
            <person name="Noguchi H."/>
            <person name="Motooka D."/>
            <person name="Nakamura S."/>
            <person name="Khong D.T."/>
            <person name="Nguyen T.N."/>
            <person name="Tran H.T."/>
            <person name="Yamamoto Y."/>
        </authorList>
    </citation>
    <scope>NUCLEOTIDE SEQUENCE [LARGE SCALE GENOMIC DNA]</scope>
    <source>
        <strain evidence="2 4">F9-2</strain>
    </source>
</reference>
<dbReference type="GO" id="GO:0016757">
    <property type="term" value="F:glycosyltransferase activity"/>
    <property type="evidence" value="ECO:0007669"/>
    <property type="project" value="InterPro"/>
</dbReference>
<accession>A0A679H8K5</accession>
<dbReference type="Proteomes" id="UP000500882">
    <property type="component" value="Chromosome"/>
</dbReference>
<evidence type="ECO:0000313" key="4">
    <source>
        <dbReference type="Proteomes" id="UP000500882"/>
    </source>
</evidence>
<dbReference type="PANTHER" id="PTHR12526">
    <property type="entry name" value="GLYCOSYLTRANSFERASE"/>
    <property type="match status" value="1"/>
</dbReference>
<dbReference type="InterPro" id="IPR001296">
    <property type="entry name" value="Glyco_trans_1"/>
</dbReference>
<name>A0A679H8K5_BACT4</name>
<reference evidence="3" key="2">
    <citation type="submission" date="2021-06" db="EMBL/GenBank/DDBJ databases">
        <title>Interrogation of the integrated mobile genetic elements in gut-associated Bacteroides with a consensus prediction approach.</title>
        <authorList>
            <person name="Campbell D.E."/>
            <person name="Leigh J.R."/>
            <person name="Kim T."/>
            <person name="England W."/>
            <person name="Whitaker R.J."/>
            <person name="Degnan P.H."/>
        </authorList>
    </citation>
    <scope>NUCLEOTIDE SEQUENCE</scope>
    <source>
        <strain evidence="3">VPI-BTDOT2</strain>
    </source>
</reference>
<dbReference type="EMBL" id="CP083681">
    <property type="protein sequence ID" value="UYU72250.1"/>
    <property type="molecule type" value="Genomic_DNA"/>
</dbReference>
<dbReference type="AlphaFoldDB" id="A0A679H8K5"/>
<dbReference type="EMBL" id="AP022660">
    <property type="protein sequence ID" value="BCA50734.1"/>
    <property type="molecule type" value="Genomic_DNA"/>
</dbReference>
<dbReference type="RefSeq" id="WP_022470904.1">
    <property type="nucleotide sequence ID" value="NZ_AP022660.1"/>
</dbReference>
<dbReference type="Gene3D" id="3.40.50.2000">
    <property type="entry name" value="Glycogen Phosphorylase B"/>
    <property type="match status" value="2"/>
</dbReference>
<protein>
    <submittedName>
        <fullName evidence="3">Glycosyltransferase</fullName>
    </submittedName>
</protein>
<sequence length="348" mass="39943">MKILINTPNLKELGGVASHYNGLKDYWTENVKYNTIGKRTLKSGSGIFWLPWDILKYIFRLLVYCPDLVLINPSLGKNALKRDFVFLNIARYLGFKVAIFIHGFNWDVAKNIDRNWVVRNLNKASLIIVLARVFRKELLMWGVRTPIELSTTKVDDKMLLGFNVYQRNGRIKNILYLARVEKAKGIYETLKTYELLKSIYPYLKLTIVGDGKELISVRKYVEDEKLTDVYIKGGLKGIDLIEEFRKADIYSSFSYGEGMPTAVLEAMAFGLPVFTRNVGGLIDFFENGKMGYITDSMDPKDFADAISSYIEDVKLTKATSLYNYEYARKHFMASFVAVSIEKQLKKVI</sequence>
<dbReference type="PANTHER" id="PTHR12526:SF630">
    <property type="entry name" value="GLYCOSYLTRANSFERASE"/>
    <property type="match status" value="1"/>
</dbReference>
<evidence type="ECO:0000313" key="2">
    <source>
        <dbReference type="EMBL" id="BCA50734.1"/>
    </source>
</evidence>
<evidence type="ECO:0000313" key="3">
    <source>
        <dbReference type="EMBL" id="UYU72250.1"/>
    </source>
</evidence>
<gene>
    <name evidence="2" type="ORF">BatF92_26760</name>
    <name evidence="3" type="ORF">KQP59_03830</name>
</gene>